<proteinExistence type="predicted"/>
<reference evidence="1 2" key="1">
    <citation type="journal article" date="2016" name="Nat. Commun.">
        <title>Thousands of microbial genomes shed light on interconnected biogeochemical processes in an aquifer system.</title>
        <authorList>
            <person name="Anantharaman K."/>
            <person name="Brown C.T."/>
            <person name="Hug L.A."/>
            <person name="Sharon I."/>
            <person name="Castelle C.J."/>
            <person name="Probst A.J."/>
            <person name="Thomas B.C."/>
            <person name="Singh A."/>
            <person name="Wilkins M.J."/>
            <person name="Karaoz U."/>
            <person name="Brodie E.L."/>
            <person name="Williams K.H."/>
            <person name="Hubbard S.S."/>
            <person name="Banfield J.F."/>
        </authorList>
    </citation>
    <scope>NUCLEOTIDE SEQUENCE [LARGE SCALE GENOMIC DNA]</scope>
</reference>
<name>A0A1G2BSQ7_9BACT</name>
<protein>
    <submittedName>
        <fullName evidence="1">Uncharacterized protein</fullName>
    </submittedName>
</protein>
<dbReference type="EMBL" id="MHKO01000047">
    <property type="protein sequence ID" value="OGY91420.1"/>
    <property type="molecule type" value="Genomic_DNA"/>
</dbReference>
<accession>A0A1G2BSQ7</accession>
<dbReference type="Proteomes" id="UP000178109">
    <property type="component" value="Unassembled WGS sequence"/>
</dbReference>
<organism evidence="1 2">
    <name type="scientific">Candidatus Komeilibacteria bacterium RIFCSPLOWO2_02_FULL_48_11</name>
    <dbReference type="NCBI Taxonomy" id="1798553"/>
    <lineage>
        <taxon>Bacteria</taxon>
        <taxon>Candidatus Komeiliibacteriota</taxon>
    </lineage>
</organism>
<gene>
    <name evidence="1" type="ORF">A3H70_00135</name>
</gene>
<dbReference type="STRING" id="1798553.A3H70_00135"/>
<evidence type="ECO:0000313" key="1">
    <source>
        <dbReference type="EMBL" id="OGY91420.1"/>
    </source>
</evidence>
<comment type="caution">
    <text evidence="1">The sequence shown here is derived from an EMBL/GenBank/DDBJ whole genome shotgun (WGS) entry which is preliminary data.</text>
</comment>
<sequence length="265" mass="30805">MASAGRQTQELIQRFANIRDNPYVFAAQGVLPVEAPEEKRLPHEEEIVREQRLTFFENDEAVRRLFKGDFEAYSQALDNPDLMINRLEERVHEIQADIEQQSAHQEDFADWWHDEFWGSEAEELDAEPFEGEVEPFDDELYQKAQKWARRLTEVGSERYESGQKDPDLYRVLVNVFLVPAKIVYAASDPLDEIDEEFEEVENEISLQGYTLCLTFLQRARESLSRLIKKRLAPVSEWRAGLLAADEIALELQGRMIELAKSLREG</sequence>
<dbReference type="AlphaFoldDB" id="A0A1G2BSQ7"/>
<evidence type="ECO:0000313" key="2">
    <source>
        <dbReference type="Proteomes" id="UP000178109"/>
    </source>
</evidence>